<evidence type="ECO:0000313" key="2">
    <source>
        <dbReference type="EMBL" id="KAK5912976.1"/>
    </source>
</evidence>
<dbReference type="Proteomes" id="UP001335648">
    <property type="component" value="Unassembled WGS sequence"/>
</dbReference>
<sequence>MRSSPPVRWGRCRHVERTLTVSHLPQSVSSSSGNGKWRTDPKNEGISSVFLAFRSFDLVPRQMTTGARLLLCLKNNSVNHHC</sequence>
<organism evidence="2 3">
    <name type="scientific">Champsocephalus esox</name>
    <name type="common">pike icefish</name>
    <dbReference type="NCBI Taxonomy" id="159716"/>
    <lineage>
        <taxon>Eukaryota</taxon>
        <taxon>Metazoa</taxon>
        <taxon>Chordata</taxon>
        <taxon>Craniata</taxon>
        <taxon>Vertebrata</taxon>
        <taxon>Euteleostomi</taxon>
        <taxon>Actinopterygii</taxon>
        <taxon>Neopterygii</taxon>
        <taxon>Teleostei</taxon>
        <taxon>Neoteleostei</taxon>
        <taxon>Acanthomorphata</taxon>
        <taxon>Eupercaria</taxon>
        <taxon>Perciformes</taxon>
        <taxon>Notothenioidei</taxon>
        <taxon>Channichthyidae</taxon>
        <taxon>Champsocephalus</taxon>
    </lineage>
</organism>
<comment type="caution">
    <text evidence="2">The sequence shown here is derived from an EMBL/GenBank/DDBJ whole genome shotgun (WGS) entry which is preliminary data.</text>
</comment>
<accession>A0AAN8CYR1</accession>
<dbReference type="EMBL" id="JAULUE010002047">
    <property type="protein sequence ID" value="KAK5912976.1"/>
    <property type="molecule type" value="Genomic_DNA"/>
</dbReference>
<dbReference type="AlphaFoldDB" id="A0AAN8CYR1"/>
<evidence type="ECO:0000256" key="1">
    <source>
        <dbReference type="SAM" id="MobiDB-lite"/>
    </source>
</evidence>
<protein>
    <submittedName>
        <fullName evidence="2">Uncharacterized protein</fullName>
    </submittedName>
</protein>
<evidence type="ECO:0000313" key="3">
    <source>
        <dbReference type="Proteomes" id="UP001335648"/>
    </source>
</evidence>
<keyword evidence="3" id="KW-1185">Reference proteome</keyword>
<proteinExistence type="predicted"/>
<reference evidence="2 3" key="1">
    <citation type="journal article" date="2023" name="Mol. Biol. Evol.">
        <title>Genomics of Secondarily Temperate Adaptation in the Only Non-Antarctic Icefish.</title>
        <authorList>
            <person name="Rivera-Colon A.G."/>
            <person name="Rayamajhi N."/>
            <person name="Minhas B.F."/>
            <person name="Madrigal G."/>
            <person name="Bilyk K.T."/>
            <person name="Yoon V."/>
            <person name="Hune M."/>
            <person name="Gregory S."/>
            <person name="Cheng C.H.C."/>
            <person name="Catchen J.M."/>
        </authorList>
    </citation>
    <scope>NUCLEOTIDE SEQUENCE [LARGE SCALE GENOMIC DNA]</scope>
    <source>
        <strain evidence="2">JC2023a</strain>
    </source>
</reference>
<feature type="region of interest" description="Disordered" evidence="1">
    <location>
        <begin position="23"/>
        <end position="42"/>
    </location>
</feature>
<name>A0AAN8CYR1_9TELE</name>
<gene>
    <name evidence="2" type="ORF">CesoFtcFv8_002801</name>
</gene>